<dbReference type="InterPro" id="IPR046703">
    <property type="entry name" value="DUF6776"/>
</dbReference>
<sequence length="251" mass="28662">MTVKTPKYVLTQAEEKPSFIRQHWLLFSLLGLAAMAFVIGRYSNIDVLNAFKGQKETWEEVNQELALTNEQQLKTISRLQTEVKVKEQAIAELQRNLMLLTEEKDTLRVDLAFYENLLSHKDDIKSLRVFDLEASGDTDMLSIKLVLAQKLQRAQVVEGVIGLQLTGIVEGQGQVLDLVDQFKLDDAYSFKYFQIKKYTISLPKGFIPTTLLVELQSNNKRQSAITETFDWSEIWREKALEQALSAASQTD</sequence>
<keyword evidence="2" id="KW-1133">Transmembrane helix</keyword>
<feature type="transmembrane region" description="Helical" evidence="2">
    <location>
        <begin position="24"/>
        <end position="42"/>
    </location>
</feature>
<evidence type="ECO:0000313" key="3">
    <source>
        <dbReference type="EMBL" id="MFC3194633.1"/>
    </source>
</evidence>
<dbReference type="EMBL" id="JBHRTS010000005">
    <property type="protein sequence ID" value="MFC3194633.1"/>
    <property type="molecule type" value="Genomic_DNA"/>
</dbReference>
<accession>A0ABV7JEH4</accession>
<feature type="coiled-coil region" evidence="1">
    <location>
        <begin position="62"/>
        <end position="110"/>
    </location>
</feature>
<evidence type="ECO:0000256" key="2">
    <source>
        <dbReference type="SAM" id="Phobius"/>
    </source>
</evidence>
<reference evidence="4" key="1">
    <citation type="journal article" date="2019" name="Int. J. Syst. Evol. Microbiol.">
        <title>The Global Catalogue of Microorganisms (GCM) 10K type strain sequencing project: providing services to taxonomists for standard genome sequencing and annotation.</title>
        <authorList>
            <consortium name="The Broad Institute Genomics Platform"/>
            <consortium name="The Broad Institute Genome Sequencing Center for Infectious Disease"/>
            <person name="Wu L."/>
            <person name="Ma J."/>
        </authorList>
    </citation>
    <scope>NUCLEOTIDE SEQUENCE [LARGE SCALE GENOMIC DNA]</scope>
    <source>
        <strain evidence="4">KCTC 42953</strain>
    </source>
</reference>
<protein>
    <submittedName>
        <fullName evidence="3">DUF6776 family protein</fullName>
    </submittedName>
</protein>
<comment type="caution">
    <text evidence="3">The sequence shown here is derived from an EMBL/GenBank/DDBJ whole genome shotgun (WGS) entry which is preliminary data.</text>
</comment>
<organism evidence="3 4">
    <name type="scientific">Marinicella sediminis</name>
    <dbReference type="NCBI Taxonomy" id="1792834"/>
    <lineage>
        <taxon>Bacteria</taxon>
        <taxon>Pseudomonadati</taxon>
        <taxon>Pseudomonadota</taxon>
        <taxon>Gammaproteobacteria</taxon>
        <taxon>Lysobacterales</taxon>
        <taxon>Marinicellaceae</taxon>
        <taxon>Marinicella</taxon>
    </lineage>
</organism>
<dbReference type="RefSeq" id="WP_157892719.1">
    <property type="nucleotide sequence ID" value="NZ_JBHRTS010000005.1"/>
</dbReference>
<proteinExistence type="predicted"/>
<keyword evidence="2" id="KW-0472">Membrane</keyword>
<evidence type="ECO:0000313" key="4">
    <source>
        <dbReference type="Proteomes" id="UP001595533"/>
    </source>
</evidence>
<gene>
    <name evidence="3" type="ORF">ACFODZ_10330</name>
</gene>
<dbReference type="Pfam" id="PF20567">
    <property type="entry name" value="DUF6776"/>
    <property type="match status" value="1"/>
</dbReference>
<keyword evidence="1" id="KW-0175">Coiled coil</keyword>
<dbReference type="Proteomes" id="UP001595533">
    <property type="component" value="Unassembled WGS sequence"/>
</dbReference>
<evidence type="ECO:0000256" key="1">
    <source>
        <dbReference type="SAM" id="Coils"/>
    </source>
</evidence>
<keyword evidence="2" id="KW-0812">Transmembrane</keyword>
<name>A0ABV7JEH4_9GAMM</name>
<keyword evidence="4" id="KW-1185">Reference proteome</keyword>